<reference evidence="10" key="1">
    <citation type="submission" date="2017-02" db="UniProtKB">
        <authorList>
            <consortium name="WormBaseParasite"/>
        </authorList>
    </citation>
    <scope>IDENTIFICATION</scope>
</reference>
<dbReference type="Gene3D" id="1.20.1070.10">
    <property type="entry name" value="Rhodopsin 7-helix transmembrane proteins"/>
    <property type="match status" value="1"/>
</dbReference>
<feature type="transmembrane region" description="Helical" evidence="6">
    <location>
        <begin position="5"/>
        <end position="23"/>
    </location>
</feature>
<dbReference type="OrthoDB" id="10037617at2759"/>
<evidence type="ECO:0000256" key="1">
    <source>
        <dbReference type="ARBA" id="ARBA00004370"/>
    </source>
</evidence>
<sequence length="164" mass="19264">MIAFVWLIAFVSNIYLLFMYNLVELNPQQFPGRLACVPDGRKEFENFAFQIYLTIVLLLIPLCMMVVLYGFVIHSLRASLKMDLGLDHLEANDIEMRDFERISSLKRASTVMNFRRRTFRDYINQKLLRPNSMKDASAVERTRNSRDLGNGFQPTVLRSTQRYR</sequence>
<evidence type="ECO:0000256" key="3">
    <source>
        <dbReference type="ARBA" id="ARBA00022989"/>
    </source>
</evidence>
<evidence type="ECO:0000256" key="6">
    <source>
        <dbReference type="SAM" id="Phobius"/>
    </source>
</evidence>
<evidence type="ECO:0000256" key="5">
    <source>
        <dbReference type="SAM" id="MobiDB-lite"/>
    </source>
</evidence>
<dbReference type="Proteomes" id="UP000274131">
    <property type="component" value="Unassembled WGS sequence"/>
</dbReference>
<dbReference type="SUPFAM" id="SSF81321">
    <property type="entry name" value="Family A G protein-coupled receptor-like"/>
    <property type="match status" value="1"/>
</dbReference>
<dbReference type="Pfam" id="PF00001">
    <property type="entry name" value="7tm_1"/>
    <property type="match status" value="1"/>
</dbReference>
<dbReference type="GO" id="GO:0004930">
    <property type="term" value="F:G protein-coupled receptor activity"/>
    <property type="evidence" value="ECO:0007669"/>
    <property type="project" value="InterPro"/>
</dbReference>
<comment type="subcellular location">
    <subcellularLocation>
        <location evidence="1">Membrane</location>
    </subcellularLocation>
</comment>
<keyword evidence="4 6" id="KW-0472">Membrane</keyword>
<gene>
    <name evidence="8" type="ORF">EVEC_LOCUS12690</name>
</gene>
<dbReference type="PROSITE" id="PS50262">
    <property type="entry name" value="G_PROTEIN_RECEP_F1_2"/>
    <property type="match status" value="1"/>
</dbReference>
<proteinExistence type="predicted"/>
<dbReference type="EMBL" id="UXUI01016026">
    <property type="protein sequence ID" value="VDD97939.1"/>
    <property type="molecule type" value="Genomic_DNA"/>
</dbReference>
<keyword evidence="9" id="KW-1185">Reference proteome</keyword>
<evidence type="ECO:0000313" key="8">
    <source>
        <dbReference type="EMBL" id="VDD97939.1"/>
    </source>
</evidence>
<dbReference type="STRING" id="51028.A0A0N4VR94"/>
<evidence type="ECO:0000256" key="4">
    <source>
        <dbReference type="ARBA" id="ARBA00023136"/>
    </source>
</evidence>
<reference evidence="8 9" key="2">
    <citation type="submission" date="2018-10" db="EMBL/GenBank/DDBJ databases">
        <authorList>
            <consortium name="Pathogen Informatics"/>
        </authorList>
    </citation>
    <scope>NUCLEOTIDE SEQUENCE [LARGE SCALE GENOMIC DNA]</scope>
</reference>
<organism evidence="10">
    <name type="scientific">Enterobius vermicularis</name>
    <name type="common">Human pinworm</name>
    <dbReference type="NCBI Taxonomy" id="51028"/>
    <lineage>
        <taxon>Eukaryota</taxon>
        <taxon>Metazoa</taxon>
        <taxon>Ecdysozoa</taxon>
        <taxon>Nematoda</taxon>
        <taxon>Chromadorea</taxon>
        <taxon>Rhabditida</taxon>
        <taxon>Spirurina</taxon>
        <taxon>Oxyuridomorpha</taxon>
        <taxon>Oxyuroidea</taxon>
        <taxon>Oxyuridae</taxon>
        <taxon>Enterobius</taxon>
    </lineage>
</organism>
<evidence type="ECO:0000313" key="9">
    <source>
        <dbReference type="Proteomes" id="UP000274131"/>
    </source>
</evidence>
<keyword evidence="3 6" id="KW-1133">Transmembrane helix</keyword>
<dbReference type="AlphaFoldDB" id="A0A0N4VR94"/>
<keyword evidence="2 6" id="KW-0812">Transmembrane</keyword>
<protein>
    <submittedName>
        <fullName evidence="10">G_PROTEIN_RECEP_F1_2 domain-containing protein</fullName>
    </submittedName>
</protein>
<feature type="domain" description="G-protein coupled receptors family 1 profile" evidence="7">
    <location>
        <begin position="1"/>
        <end position="164"/>
    </location>
</feature>
<feature type="region of interest" description="Disordered" evidence="5">
    <location>
        <begin position="133"/>
        <end position="153"/>
    </location>
</feature>
<dbReference type="InterPro" id="IPR017452">
    <property type="entry name" value="GPCR_Rhodpsn_7TM"/>
</dbReference>
<accession>A0A0N4VR94</accession>
<feature type="transmembrane region" description="Helical" evidence="6">
    <location>
        <begin position="47"/>
        <end position="72"/>
    </location>
</feature>
<dbReference type="InterPro" id="IPR000276">
    <property type="entry name" value="GPCR_Rhodpsn"/>
</dbReference>
<evidence type="ECO:0000256" key="2">
    <source>
        <dbReference type="ARBA" id="ARBA00022692"/>
    </source>
</evidence>
<dbReference type="GO" id="GO:0016020">
    <property type="term" value="C:membrane"/>
    <property type="evidence" value="ECO:0007669"/>
    <property type="project" value="UniProtKB-SubCell"/>
</dbReference>
<dbReference type="WBParaSite" id="EVEC_0001355901-mRNA-1">
    <property type="protein sequence ID" value="EVEC_0001355901-mRNA-1"/>
    <property type="gene ID" value="EVEC_0001355901"/>
</dbReference>
<name>A0A0N4VR94_ENTVE</name>
<feature type="compositionally biased region" description="Basic and acidic residues" evidence="5">
    <location>
        <begin position="137"/>
        <end position="146"/>
    </location>
</feature>
<evidence type="ECO:0000313" key="10">
    <source>
        <dbReference type="WBParaSite" id="EVEC_0001355901-mRNA-1"/>
    </source>
</evidence>
<evidence type="ECO:0000259" key="7">
    <source>
        <dbReference type="PROSITE" id="PS50262"/>
    </source>
</evidence>